<proteinExistence type="predicted"/>
<name>A0A3P3XNA5_9SPIR</name>
<gene>
    <name evidence="1" type="ORF">SPIRO4BDMA_40337</name>
</gene>
<organism evidence="1">
    <name type="scientific">uncultured spirochete</name>
    <dbReference type="NCBI Taxonomy" id="156406"/>
    <lineage>
        <taxon>Bacteria</taxon>
        <taxon>Pseudomonadati</taxon>
        <taxon>Spirochaetota</taxon>
        <taxon>Spirochaetia</taxon>
        <taxon>Spirochaetales</taxon>
        <taxon>environmental samples</taxon>
    </lineage>
</organism>
<dbReference type="AlphaFoldDB" id="A0A3P3XNA5"/>
<dbReference type="Gene3D" id="3.90.550.10">
    <property type="entry name" value="Spore Coat Polysaccharide Biosynthesis Protein SpsA, Chain A"/>
    <property type="match status" value="1"/>
</dbReference>
<reference evidence="1" key="1">
    <citation type="submission" date="2017-02" db="EMBL/GenBank/DDBJ databases">
        <authorList>
            <person name="Regsiter A."/>
            <person name="William W."/>
        </authorList>
    </citation>
    <scope>NUCLEOTIDE SEQUENCE</scope>
    <source>
        <strain evidence="1">BdmA 4</strain>
    </source>
</reference>
<dbReference type="InterPro" id="IPR029044">
    <property type="entry name" value="Nucleotide-diphossugar_trans"/>
</dbReference>
<sequence>MRLLVLAAGIGARFGGVKQVVGVGPRGETLLEYSLFDARRAGFDHIVFLIRPEIEADFKANILSRLPASVSYSLAYQKSVSLLDEAARARFEKSGRAKPWGTGHALLCARKHLEGKGPFAVINADDYYGLPGFEKVGAHLSSSPGEFCFAGYRLDDVVPKGGSVSRAICLIDSQSYLSEIVEHRKVWRAGSLFVSQREEGTVELSPSTAVSMNLWGFNPSIFDYAERLWKNFLSEPANFESREFFLPDIVQDMMREKAVRVRMVPASAQSFGITNPEDLQETRQRISRLVWEGVYPSPLWEGA</sequence>
<dbReference type="SUPFAM" id="SSF53448">
    <property type="entry name" value="Nucleotide-diphospho-sugar transferases"/>
    <property type="match status" value="1"/>
</dbReference>
<evidence type="ECO:0000313" key="1">
    <source>
        <dbReference type="EMBL" id="SLM17768.1"/>
    </source>
</evidence>
<dbReference type="EMBL" id="FWDO01000004">
    <property type="protein sequence ID" value="SLM17768.1"/>
    <property type="molecule type" value="Genomic_DNA"/>
</dbReference>
<protein>
    <submittedName>
        <fullName evidence="1">Uncharacterized protein</fullName>
    </submittedName>
</protein>
<accession>A0A3P3XNA5</accession>